<sequence>MSSFSCTQLGAESGKNLNLKSAAMNKLLVGLCASICLLSLATDAQAVRLGGRTTIRPHRSYTPPPRTYRPTPANPAIRGFNARQNAASTGSNIPVPLFIPPIIAGHNTTQITDDMYLIKTGMRKQGDKLQFWTLQNHSYTPDSKSAKVQFSMDCLAKIYSPIALATYPELDGKGKQIKSTTFDPKFRPIREKSAMDRLHSLLCPKPAAQQP</sequence>
<accession>A0A6I3S0Z8</accession>
<dbReference type="RefSeq" id="WP_151850409.1">
    <property type="nucleotide sequence ID" value="NZ_WNCA01000018.1"/>
</dbReference>
<organism evidence="2 3">
    <name type="scientific">Parasutterella excrementihominis</name>
    <dbReference type="NCBI Taxonomy" id="487175"/>
    <lineage>
        <taxon>Bacteria</taxon>
        <taxon>Pseudomonadati</taxon>
        <taxon>Pseudomonadota</taxon>
        <taxon>Betaproteobacteria</taxon>
        <taxon>Burkholderiales</taxon>
        <taxon>Sutterellaceae</taxon>
        <taxon>Parasutterella</taxon>
    </lineage>
</organism>
<dbReference type="EMBL" id="WNCL01000036">
    <property type="protein sequence ID" value="MTU43938.1"/>
    <property type="molecule type" value="Genomic_DNA"/>
</dbReference>
<dbReference type="AlphaFoldDB" id="A0A6I3S0Z8"/>
<dbReference type="Proteomes" id="UP000462362">
    <property type="component" value="Unassembled WGS sequence"/>
</dbReference>
<comment type="caution">
    <text evidence="2">The sequence shown here is derived from an EMBL/GenBank/DDBJ whole genome shotgun (WGS) entry which is preliminary data.</text>
</comment>
<reference evidence="2 3" key="1">
    <citation type="journal article" date="2019" name="Nat. Med.">
        <title>A library of human gut bacterial isolates paired with longitudinal multiomics data enables mechanistic microbiome research.</title>
        <authorList>
            <person name="Poyet M."/>
            <person name="Groussin M."/>
            <person name="Gibbons S.M."/>
            <person name="Avila-Pacheco J."/>
            <person name="Jiang X."/>
            <person name="Kearney S.M."/>
            <person name="Perrotta A.R."/>
            <person name="Berdy B."/>
            <person name="Zhao S."/>
            <person name="Lieberman T.D."/>
            <person name="Swanson P.K."/>
            <person name="Smith M."/>
            <person name="Roesemann S."/>
            <person name="Alexander J.E."/>
            <person name="Rich S.A."/>
            <person name="Livny J."/>
            <person name="Vlamakis H."/>
            <person name="Clish C."/>
            <person name="Bullock K."/>
            <person name="Deik A."/>
            <person name="Scott J."/>
            <person name="Pierce K.A."/>
            <person name="Xavier R.J."/>
            <person name="Alm E.J."/>
        </authorList>
    </citation>
    <scope>NUCLEOTIDE SEQUENCE [LARGE SCALE GENOMIC DNA]</scope>
    <source>
        <strain evidence="2 3">BIOML-A2</strain>
    </source>
</reference>
<gene>
    <name evidence="2" type="ORF">GMD42_10000</name>
</gene>
<name>A0A6I3S0Z8_9BURK</name>
<protein>
    <recommendedName>
        <fullName evidence="1">Surface-adhesin protein E-like domain-containing protein</fullName>
    </recommendedName>
</protein>
<evidence type="ECO:0000259" key="1">
    <source>
        <dbReference type="Pfam" id="PF16747"/>
    </source>
</evidence>
<dbReference type="Pfam" id="PF16747">
    <property type="entry name" value="Adhesin_E"/>
    <property type="match status" value="1"/>
</dbReference>
<proteinExistence type="predicted"/>
<feature type="domain" description="Surface-adhesin protein E-like" evidence="1">
    <location>
        <begin position="113"/>
        <end position="203"/>
    </location>
</feature>
<evidence type="ECO:0000313" key="2">
    <source>
        <dbReference type="EMBL" id="MTU43938.1"/>
    </source>
</evidence>
<evidence type="ECO:0000313" key="3">
    <source>
        <dbReference type="Proteomes" id="UP000462362"/>
    </source>
</evidence>
<dbReference type="InterPro" id="IPR031939">
    <property type="entry name" value="Adhesin_E-like"/>
</dbReference>